<evidence type="ECO:0000313" key="2">
    <source>
        <dbReference type="Proteomes" id="UP000260640"/>
    </source>
</evidence>
<protein>
    <submittedName>
        <fullName evidence="1">Type II CRISPR RNA-guided endonuclease Cas9</fullName>
    </submittedName>
</protein>
<feature type="non-terminal residue" evidence="1">
    <location>
        <position position="246"/>
    </location>
</feature>
<dbReference type="InterPro" id="IPR036397">
    <property type="entry name" value="RNaseH_sf"/>
</dbReference>
<accession>A0A3E4JJJ6</accession>
<comment type="caution">
    <text evidence="1">The sequence shown here is derived from an EMBL/GenBank/DDBJ whole genome shotgun (WGS) entry which is preliminary data.</text>
</comment>
<dbReference type="EMBL" id="QSPP01000038">
    <property type="protein sequence ID" value="RGJ86318.1"/>
    <property type="molecule type" value="Genomic_DNA"/>
</dbReference>
<dbReference type="GO" id="GO:0004519">
    <property type="term" value="F:endonuclease activity"/>
    <property type="evidence" value="ECO:0007669"/>
    <property type="project" value="UniProtKB-KW"/>
</dbReference>
<name>A0A3E4JJJ6_PHOVU</name>
<dbReference type="Proteomes" id="UP000260640">
    <property type="component" value="Unassembled WGS sequence"/>
</dbReference>
<keyword evidence="1" id="KW-0378">Hydrolase</keyword>
<gene>
    <name evidence="1" type="ORF">DXD46_12330</name>
</gene>
<reference evidence="1 2" key="1">
    <citation type="submission" date="2018-08" db="EMBL/GenBank/DDBJ databases">
        <title>A genome reference for cultivated species of the human gut microbiota.</title>
        <authorList>
            <person name="Zou Y."/>
            <person name="Xue W."/>
            <person name="Luo G."/>
        </authorList>
    </citation>
    <scope>NUCLEOTIDE SEQUENCE [LARGE SCALE GENOMIC DNA]</scope>
    <source>
        <strain evidence="1 2">TM05-16</strain>
    </source>
</reference>
<proteinExistence type="predicted"/>
<sequence>MKNIVGLDLGTNSIGWAVVNGSVNDDGSEQLVKIQASGSRIIPMDAAMIGDFNKGNSISQTAERTRLRGVRRLSERYLLRRERLHRILDILGFLPFHFAQDLDRHGKIVKGKEPKLAWRKNEAGQFEFIFQDSFKEMLEDFKLNHPNLITDDKKVPYDWTIYYLRKKGLTSKISKEELAWILLNFNQKRGYYQLRGEEEEENKNKLVEFYALKVVAVEDSGEKKGKDIWYTSNPQLSSSASFLRLN</sequence>
<evidence type="ECO:0000313" key="1">
    <source>
        <dbReference type="EMBL" id="RGJ86318.1"/>
    </source>
</evidence>
<keyword evidence="1" id="KW-0540">Nuclease</keyword>
<dbReference type="AlphaFoldDB" id="A0A3E4JJJ6"/>
<dbReference type="Gene3D" id="3.30.420.10">
    <property type="entry name" value="Ribonuclease H-like superfamily/Ribonuclease H"/>
    <property type="match status" value="1"/>
</dbReference>
<dbReference type="GO" id="GO:0003676">
    <property type="term" value="F:nucleic acid binding"/>
    <property type="evidence" value="ECO:0007669"/>
    <property type="project" value="InterPro"/>
</dbReference>
<keyword evidence="1" id="KW-0255">Endonuclease</keyword>
<organism evidence="1 2">
    <name type="scientific">Phocaeicola vulgatus</name>
    <name type="common">Bacteroides vulgatus</name>
    <dbReference type="NCBI Taxonomy" id="821"/>
    <lineage>
        <taxon>Bacteria</taxon>
        <taxon>Pseudomonadati</taxon>
        <taxon>Bacteroidota</taxon>
        <taxon>Bacteroidia</taxon>
        <taxon>Bacteroidales</taxon>
        <taxon>Bacteroidaceae</taxon>
        <taxon>Phocaeicola</taxon>
    </lineage>
</organism>